<evidence type="ECO:0000313" key="10">
    <source>
        <dbReference type="Proteomes" id="UP000222542"/>
    </source>
</evidence>
<evidence type="ECO:0000256" key="6">
    <source>
        <dbReference type="ARBA" id="ARBA00023242"/>
    </source>
</evidence>
<dbReference type="SUPFAM" id="SSF117856">
    <property type="entry name" value="AF0104/ALDC/Ptd012-like"/>
    <property type="match status" value="1"/>
</dbReference>
<comment type="caution">
    <text evidence="9">The sequence shown here is derived from an EMBL/GenBank/DDBJ whole genome shotgun (WGS) entry which is preliminary data.</text>
</comment>
<evidence type="ECO:0000313" key="9">
    <source>
        <dbReference type="EMBL" id="PHT84345.1"/>
    </source>
</evidence>
<feature type="domain" description="PPC" evidence="8">
    <location>
        <begin position="153"/>
        <end position="296"/>
    </location>
</feature>
<dbReference type="OMA" id="FQLTREC"/>
<comment type="function">
    <text evidence="1">Transcription factor that specifically binds AT-rich DNA sequences related to the nuclear matrix attachment regions (MARs).</text>
</comment>
<feature type="region of interest" description="Disordered" evidence="7">
    <location>
        <begin position="1"/>
        <end position="150"/>
    </location>
</feature>
<organism evidence="9 10">
    <name type="scientific">Capsicum annuum</name>
    <name type="common">Capsicum pepper</name>
    <dbReference type="NCBI Taxonomy" id="4072"/>
    <lineage>
        <taxon>Eukaryota</taxon>
        <taxon>Viridiplantae</taxon>
        <taxon>Streptophyta</taxon>
        <taxon>Embryophyta</taxon>
        <taxon>Tracheophyta</taxon>
        <taxon>Spermatophyta</taxon>
        <taxon>Magnoliopsida</taxon>
        <taxon>eudicotyledons</taxon>
        <taxon>Gunneridae</taxon>
        <taxon>Pentapetalae</taxon>
        <taxon>asterids</taxon>
        <taxon>lamiids</taxon>
        <taxon>Solanales</taxon>
        <taxon>Solanaceae</taxon>
        <taxon>Solanoideae</taxon>
        <taxon>Capsiceae</taxon>
        <taxon>Capsicum</taxon>
    </lineage>
</organism>
<dbReference type="PROSITE" id="PS51742">
    <property type="entry name" value="PPC"/>
    <property type="match status" value="1"/>
</dbReference>
<dbReference type="Gramene" id="PHT84345">
    <property type="protein sequence ID" value="PHT84345"/>
    <property type="gene ID" value="T459_12788"/>
</dbReference>
<accession>A0A1U8GD78</accession>
<feature type="compositionally biased region" description="Low complexity" evidence="7">
    <location>
        <begin position="41"/>
        <end position="67"/>
    </location>
</feature>
<reference evidence="9 10" key="1">
    <citation type="journal article" date="2014" name="Nat. Genet.">
        <title>Genome sequence of the hot pepper provides insights into the evolution of pungency in Capsicum species.</title>
        <authorList>
            <person name="Kim S."/>
            <person name="Park M."/>
            <person name="Yeom S.I."/>
            <person name="Kim Y.M."/>
            <person name="Lee J.M."/>
            <person name="Lee H.A."/>
            <person name="Seo E."/>
            <person name="Choi J."/>
            <person name="Cheong K."/>
            <person name="Kim K.T."/>
            <person name="Jung K."/>
            <person name="Lee G.W."/>
            <person name="Oh S.K."/>
            <person name="Bae C."/>
            <person name="Kim S.B."/>
            <person name="Lee H.Y."/>
            <person name="Kim S.Y."/>
            <person name="Kim M.S."/>
            <person name="Kang B.C."/>
            <person name="Jo Y.D."/>
            <person name="Yang H.B."/>
            <person name="Jeong H.J."/>
            <person name="Kang W.H."/>
            <person name="Kwon J.K."/>
            <person name="Shin C."/>
            <person name="Lim J.Y."/>
            <person name="Park J.H."/>
            <person name="Huh J.H."/>
            <person name="Kim J.S."/>
            <person name="Kim B.D."/>
            <person name="Cohen O."/>
            <person name="Paran I."/>
            <person name="Suh M.C."/>
            <person name="Lee S.B."/>
            <person name="Kim Y.K."/>
            <person name="Shin Y."/>
            <person name="Noh S.J."/>
            <person name="Park J."/>
            <person name="Seo Y.S."/>
            <person name="Kwon S.Y."/>
            <person name="Kim H.A."/>
            <person name="Park J.M."/>
            <person name="Kim H.J."/>
            <person name="Choi S.B."/>
            <person name="Bosland P.W."/>
            <person name="Reeves G."/>
            <person name="Jo S.H."/>
            <person name="Lee B.W."/>
            <person name="Cho H.T."/>
            <person name="Choi H.S."/>
            <person name="Lee M.S."/>
            <person name="Yu Y."/>
            <person name="Do Choi Y."/>
            <person name="Park B.S."/>
            <person name="van Deynze A."/>
            <person name="Ashrafi H."/>
            <person name="Hill T."/>
            <person name="Kim W.T."/>
            <person name="Pai H.S."/>
            <person name="Ahn H.K."/>
            <person name="Yeam I."/>
            <person name="Giovannoni J.J."/>
            <person name="Rose J.K."/>
            <person name="Sorensen I."/>
            <person name="Lee S.J."/>
            <person name="Kim R.W."/>
            <person name="Choi I.Y."/>
            <person name="Choi B.S."/>
            <person name="Lim J.S."/>
            <person name="Lee Y.H."/>
            <person name="Choi D."/>
        </authorList>
    </citation>
    <scope>NUCLEOTIDE SEQUENCE [LARGE SCALE GENOMIC DNA]</scope>
    <source>
        <strain evidence="10">cv. CM334</strain>
    </source>
</reference>
<dbReference type="GO" id="GO:0005634">
    <property type="term" value="C:nucleus"/>
    <property type="evidence" value="ECO:0000318"/>
    <property type="project" value="GO_Central"/>
</dbReference>
<keyword evidence="10" id="KW-1185">Reference proteome</keyword>
<evidence type="ECO:0000256" key="7">
    <source>
        <dbReference type="SAM" id="MobiDB-lite"/>
    </source>
</evidence>
<keyword evidence="4" id="KW-0238">DNA-binding</keyword>
<keyword evidence="5" id="KW-0804">Transcription</keyword>
<dbReference type="Proteomes" id="UP000222542">
    <property type="component" value="Unassembled WGS sequence"/>
</dbReference>
<proteinExistence type="predicted"/>
<sequence length="352" mass="37790">MKGEYVLEEERKDHSSTSSNKNTMFGKLHHHPHPHPHPHHQQQQQSPQNFQQNLSLHHQHQQQGFHHPAFQLTRECQTSEEADSTVHRMSPAERNDPLNPQPVNAIAPPQQQQPSTAGGNDGATIEVVRRPRGRPPGSKNKPKPPVIITRDAEPSMSPYILEIPSGVDIISSVTKFCRKRNMGLCVLNGSGTVTNVTLRQPSTTPASTVTFHGRFDILSISATVVQPNVNVPSNNGIANGFTISLAGPQGQVVGGGVIGPLVTAGTVYLIAATFNGPSYHRLPVEEEIGRTSGGGNEGCGSPSHQEVSGGGDSGHPPSTTAPENCGMSMYSCHLPSDVIWAPTARQPQPPPY</sequence>
<feature type="compositionally biased region" description="Basic and acidic residues" evidence="7">
    <location>
        <begin position="84"/>
        <end position="96"/>
    </location>
</feature>
<reference evidence="9 10" key="2">
    <citation type="journal article" date="2017" name="Genome Biol.">
        <title>New reference genome sequences of hot pepper reveal the massive evolution of plant disease-resistance genes by retroduplication.</title>
        <authorList>
            <person name="Kim S."/>
            <person name="Park J."/>
            <person name="Yeom S.I."/>
            <person name="Kim Y.M."/>
            <person name="Seo E."/>
            <person name="Kim K.T."/>
            <person name="Kim M.S."/>
            <person name="Lee J.M."/>
            <person name="Cheong K."/>
            <person name="Shin H.S."/>
            <person name="Kim S.B."/>
            <person name="Han K."/>
            <person name="Lee J."/>
            <person name="Park M."/>
            <person name="Lee H.A."/>
            <person name="Lee H.Y."/>
            <person name="Lee Y."/>
            <person name="Oh S."/>
            <person name="Lee J.H."/>
            <person name="Choi E."/>
            <person name="Choi E."/>
            <person name="Lee S.E."/>
            <person name="Jeon J."/>
            <person name="Kim H."/>
            <person name="Choi G."/>
            <person name="Song H."/>
            <person name="Lee J."/>
            <person name="Lee S.C."/>
            <person name="Kwon J.K."/>
            <person name="Lee H.Y."/>
            <person name="Koo N."/>
            <person name="Hong Y."/>
            <person name="Kim R.W."/>
            <person name="Kang W.H."/>
            <person name="Huh J.H."/>
            <person name="Kang B.C."/>
            <person name="Yang T.J."/>
            <person name="Lee Y.H."/>
            <person name="Bennetzen J.L."/>
            <person name="Choi D."/>
        </authorList>
    </citation>
    <scope>NUCLEOTIDE SEQUENCE [LARGE SCALE GENOMIC DNA]</scope>
    <source>
        <strain evidence="10">cv. CM334</strain>
    </source>
</reference>
<dbReference type="CDD" id="cd11378">
    <property type="entry name" value="DUF296"/>
    <property type="match status" value="1"/>
</dbReference>
<feature type="compositionally biased region" description="Basic and acidic residues" evidence="7">
    <location>
        <begin position="1"/>
        <end position="15"/>
    </location>
</feature>
<dbReference type="SMR" id="A0A1U8GD78"/>
<dbReference type="GO" id="GO:0003680">
    <property type="term" value="F:minor groove of adenine-thymine-rich DNA binding"/>
    <property type="evidence" value="ECO:0000318"/>
    <property type="project" value="GO_Central"/>
</dbReference>
<evidence type="ECO:0000256" key="4">
    <source>
        <dbReference type="ARBA" id="ARBA00023125"/>
    </source>
</evidence>
<feature type="region of interest" description="Disordered" evidence="7">
    <location>
        <begin position="288"/>
        <end position="323"/>
    </location>
</feature>
<gene>
    <name evidence="9" type="ORF">T459_12788</name>
</gene>
<evidence type="ECO:0000256" key="3">
    <source>
        <dbReference type="ARBA" id="ARBA00023015"/>
    </source>
</evidence>
<dbReference type="AlphaFoldDB" id="A0A1U8GD78"/>
<dbReference type="STRING" id="4072.A0A1U8GD78"/>
<keyword evidence="6" id="KW-0539">Nucleus</keyword>
<evidence type="ECO:0000256" key="5">
    <source>
        <dbReference type="ARBA" id="ARBA00023163"/>
    </source>
</evidence>
<dbReference type="Gene3D" id="3.30.1330.80">
    <property type="entry name" value="Hypothetical protein, similar to alpha- acetolactate decarboxylase, domain 2"/>
    <property type="match status" value="1"/>
</dbReference>
<dbReference type="Pfam" id="PF03479">
    <property type="entry name" value="PCC"/>
    <property type="match status" value="1"/>
</dbReference>
<evidence type="ECO:0000256" key="2">
    <source>
        <dbReference type="ARBA" id="ARBA00004123"/>
    </source>
</evidence>
<dbReference type="OrthoDB" id="782346at2759"/>
<dbReference type="GO" id="GO:0003700">
    <property type="term" value="F:DNA-binding transcription factor activity"/>
    <property type="evidence" value="ECO:0000318"/>
    <property type="project" value="GO_Central"/>
</dbReference>
<dbReference type="EMBL" id="AYRZ02000004">
    <property type="protein sequence ID" value="PHT84345.1"/>
    <property type="molecule type" value="Genomic_DNA"/>
</dbReference>
<dbReference type="PANTHER" id="PTHR31100">
    <property type="entry name" value="AT-HOOK MOTIF NUCLEAR-LOCALIZED PROTEIN 15"/>
    <property type="match status" value="1"/>
</dbReference>
<evidence type="ECO:0000259" key="8">
    <source>
        <dbReference type="PROSITE" id="PS51742"/>
    </source>
</evidence>
<dbReference type="InterPro" id="IPR014476">
    <property type="entry name" value="AHL15-29"/>
</dbReference>
<feature type="compositionally biased region" description="Polar residues" evidence="7">
    <location>
        <begin position="109"/>
        <end position="118"/>
    </location>
</feature>
<dbReference type="KEGG" id="cann:107867362"/>
<protein>
    <submittedName>
        <fullName evidence="9">AT-hook motif nuclear-localized protein 17</fullName>
    </submittedName>
</protein>
<dbReference type="PANTHER" id="PTHR31100:SF69">
    <property type="entry name" value="AT-HOOK MOTIF NUCLEAR-LOCALIZED PROTEIN 17-RELATED"/>
    <property type="match status" value="1"/>
</dbReference>
<name>A0A1U8GD78_CAPAN</name>
<dbReference type="InterPro" id="IPR005175">
    <property type="entry name" value="PPC_dom"/>
</dbReference>
<evidence type="ECO:0000256" key="1">
    <source>
        <dbReference type="ARBA" id="ARBA00003687"/>
    </source>
</evidence>
<feature type="compositionally biased region" description="Basic residues" evidence="7">
    <location>
        <begin position="27"/>
        <end position="40"/>
    </location>
</feature>
<keyword evidence="3" id="KW-0805">Transcription regulation</keyword>
<comment type="subcellular location">
    <subcellularLocation>
        <location evidence="2">Nucleus</location>
    </subcellularLocation>
</comment>
<dbReference type="FunFam" id="3.30.1330.80:FF:000006">
    <property type="entry name" value="AT-hook motif nuclear-localized protein"/>
    <property type="match status" value="1"/>
</dbReference>